<dbReference type="Pfam" id="PF07729">
    <property type="entry name" value="FCD"/>
    <property type="match status" value="1"/>
</dbReference>
<dbReference type="SMART" id="SM00895">
    <property type="entry name" value="FCD"/>
    <property type="match status" value="1"/>
</dbReference>
<dbReference type="SUPFAM" id="SSF46785">
    <property type="entry name" value="Winged helix' DNA-binding domain"/>
    <property type="match status" value="1"/>
</dbReference>
<dbReference type="InterPro" id="IPR036390">
    <property type="entry name" value="WH_DNA-bd_sf"/>
</dbReference>
<keyword evidence="6" id="KW-1185">Reference proteome</keyword>
<dbReference type="SUPFAM" id="SSF48008">
    <property type="entry name" value="GntR ligand-binding domain-like"/>
    <property type="match status" value="1"/>
</dbReference>
<dbReference type="KEGG" id="cnan:A2G96_07280"/>
<dbReference type="InterPro" id="IPR008920">
    <property type="entry name" value="TF_FadR/GntR_C"/>
</dbReference>
<dbReference type="Gene3D" id="1.10.10.10">
    <property type="entry name" value="Winged helix-like DNA-binding domain superfamily/Winged helix DNA-binding domain"/>
    <property type="match status" value="1"/>
</dbReference>
<dbReference type="Proteomes" id="UP000075238">
    <property type="component" value="Chromosome 1"/>
</dbReference>
<evidence type="ECO:0000313" key="6">
    <source>
        <dbReference type="Proteomes" id="UP000075238"/>
    </source>
</evidence>
<dbReference type="InterPro" id="IPR000524">
    <property type="entry name" value="Tscrpt_reg_HTH_GntR"/>
</dbReference>
<evidence type="ECO:0000259" key="4">
    <source>
        <dbReference type="PROSITE" id="PS50949"/>
    </source>
</evidence>
<proteinExistence type="predicted"/>
<evidence type="ECO:0000256" key="3">
    <source>
        <dbReference type="ARBA" id="ARBA00023163"/>
    </source>
</evidence>
<evidence type="ECO:0000256" key="2">
    <source>
        <dbReference type="ARBA" id="ARBA00023125"/>
    </source>
</evidence>
<dbReference type="EMBL" id="CP014844">
    <property type="protein sequence ID" value="AMR77556.1"/>
    <property type="molecule type" value="Genomic_DNA"/>
</dbReference>
<keyword evidence="1" id="KW-0805">Transcription regulation</keyword>
<accession>A0A142JHJ4</accession>
<dbReference type="PRINTS" id="PR00035">
    <property type="entry name" value="HTHGNTR"/>
</dbReference>
<dbReference type="InterPro" id="IPR036388">
    <property type="entry name" value="WH-like_DNA-bd_sf"/>
</dbReference>
<dbReference type="AlphaFoldDB" id="A0A142JHJ4"/>
<dbReference type="InterPro" id="IPR011711">
    <property type="entry name" value="GntR_C"/>
</dbReference>
<reference evidence="5 6" key="1">
    <citation type="submission" date="2016-03" db="EMBL/GenBank/DDBJ databases">
        <title>Complete genome sequence of a novel chlorpyrifos degrading bacterium, Cupriavidus nantongensis sp. X1.</title>
        <authorList>
            <person name="Fang L."/>
        </authorList>
    </citation>
    <scope>NUCLEOTIDE SEQUENCE [LARGE SCALE GENOMIC DNA]</scope>
    <source>
        <strain evidence="5 6">X1</strain>
    </source>
</reference>
<dbReference type="PANTHER" id="PTHR43537:SF5">
    <property type="entry name" value="UXU OPERON TRANSCRIPTIONAL REGULATOR"/>
    <property type="match status" value="1"/>
</dbReference>
<evidence type="ECO:0000313" key="5">
    <source>
        <dbReference type="EMBL" id="AMR77556.1"/>
    </source>
</evidence>
<keyword evidence="3" id="KW-0804">Transcription</keyword>
<organism evidence="5 6">
    <name type="scientific">Cupriavidus nantongensis</name>
    <dbReference type="NCBI Taxonomy" id="1796606"/>
    <lineage>
        <taxon>Bacteria</taxon>
        <taxon>Pseudomonadati</taxon>
        <taxon>Pseudomonadota</taxon>
        <taxon>Betaproteobacteria</taxon>
        <taxon>Burkholderiales</taxon>
        <taxon>Burkholderiaceae</taxon>
        <taxon>Cupriavidus</taxon>
    </lineage>
</organism>
<dbReference type="CDD" id="cd07377">
    <property type="entry name" value="WHTH_GntR"/>
    <property type="match status" value="1"/>
</dbReference>
<gene>
    <name evidence="5" type="ORF">A2G96_07280</name>
</gene>
<dbReference type="SMART" id="SM00345">
    <property type="entry name" value="HTH_GNTR"/>
    <property type="match status" value="1"/>
</dbReference>
<dbReference type="STRING" id="1796606.A2G96_07280"/>
<dbReference type="RefSeq" id="WP_062798126.1">
    <property type="nucleotide sequence ID" value="NZ_CP014844.1"/>
</dbReference>
<dbReference type="PANTHER" id="PTHR43537">
    <property type="entry name" value="TRANSCRIPTIONAL REGULATOR, GNTR FAMILY"/>
    <property type="match status" value="1"/>
</dbReference>
<dbReference type="PROSITE" id="PS50949">
    <property type="entry name" value="HTH_GNTR"/>
    <property type="match status" value="1"/>
</dbReference>
<dbReference type="GO" id="GO:0003677">
    <property type="term" value="F:DNA binding"/>
    <property type="evidence" value="ECO:0007669"/>
    <property type="project" value="UniProtKB-KW"/>
</dbReference>
<sequence>MNTLLPRPASLATRIAQTLHDDILAGRYGAGARLPAESALADAFGVSRPIVREAIAQLKADGVLVTRKGSGAYVSDTPGGQAWRVASAPDGGPTLAQLFELRRVVETACAEMAAQRRTEADLDAIRAALAAMQAQADGHGDMASAAAADMAFHHAIAEAAHNPCFTGLTDFVSQQMLAARQRAWENTARLASATGAPRAADQEHAALAEAIAAGDAAAARNAAQQHLAAAAARLGLPA</sequence>
<dbReference type="GO" id="GO:0003700">
    <property type="term" value="F:DNA-binding transcription factor activity"/>
    <property type="evidence" value="ECO:0007669"/>
    <property type="project" value="InterPro"/>
</dbReference>
<dbReference type="Pfam" id="PF00392">
    <property type="entry name" value="GntR"/>
    <property type="match status" value="1"/>
</dbReference>
<protein>
    <submittedName>
        <fullName evidence="5">GntR family transcriptional regulator</fullName>
    </submittedName>
</protein>
<dbReference type="OrthoDB" id="5296437at2"/>
<evidence type="ECO:0000256" key="1">
    <source>
        <dbReference type="ARBA" id="ARBA00023015"/>
    </source>
</evidence>
<dbReference type="Gene3D" id="1.20.120.530">
    <property type="entry name" value="GntR ligand-binding domain-like"/>
    <property type="match status" value="1"/>
</dbReference>
<keyword evidence="2" id="KW-0238">DNA-binding</keyword>
<name>A0A142JHJ4_9BURK</name>
<feature type="domain" description="HTH gntR-type" evidence="4">
    <location>
        <begin position="9"/>
        <end position="77"/>
    </location>
</feature>